<protein>
    <recommendedName>
        <fullName evidence="3">Type I restriction enzyme R protein N terminus (HSDR_N)</fullName>
    </recommendedName>
</protein>
<dbReference type="Proteomes" id="UP000198932">
    <property type="component" value="Unassembled WGS sequence"/>
</dbReference>
<dbReference type="STRING" id="35743.SAMN04487937_3000"/>
<evidence type="ECO:0008006" key="3">
    <source>
        <dbReference type="Google" id="ProtNLM"/>
    </source>
</evidence>
<evidence type="ECO:0000313" key="2">
    <source>
        <dbReference type="Proteomes" id="UP000198932"/>
    </source>
</evidence>
<reference evidence="2" key="1">
    <citation type="submission" date="2016-10" db="EMBL/GenBank/DDBJ databases">
        <authorList>
            <person name="Varghese N."/>
            <person name="Submissions S."/>
        </authorList>
    </citation>
    <scope>NUCLEOTIDE SEQUENCE [LARGE SCALE GENOMIC DNA]</scope>
    <source>
        <strain evidence="2">RD 26</strain>
    </source>
</reference>
<dbReference type="RefSeq" id="WP_143103902.1">
    <property type="nucleotide sequence ID" value="NZ_FOYN01000005.1"/>
</dbReference>
<organism evidence="1 2">
    <name type="scientific">Halorubrum sodomense</name>
    <dbReference type="NCBI Taxonomy" id="35743"/>
    <lineage>
        <taxon>Archaea</taxon>
        <taxon>Methanobacteriati</taxon>
        <taxon>Methanobacteriota</taxon>
        <taxon>Stenosarchaea group</taxon>
        <taxon>Halobacteria</taxon>
        <taxon>Halobacteriales</taxon>
        <taxon>Haloferacaceae</taxon>
        <taxon>Halorubrum</taxon>
    </lineage>
</organism>
<keyword evidence="2" id="KW-1185">Reference proteome</keyword>
<evidence type="ECO:0000313" key="1">
    <source>
        <dbReference type="EMBL" id="SFR59837.1"/>
    </source>
</evidence>
<accession>A0A1I6HZH3</accession>
<name>A0A1I6HZH3_HALSD</name>
<dbReference type="AlphaFoldDB" id="A0A1I6HZH3"/>
<dbReference type="OrthoDB" id="322515at2157"/>
<dbReference type="EMBL" id="FOYN01000005">
    <property type="protein sequence ID" value="SFR59837.1"/>
    <property type="molecule type" value="Genomic_DNA"/>
</dbReference>
<sequence length="246" mass="28006">MNETSENAALGAHPVIAERVCQQLQVFPRKFKELGEGGELEDVLNSPSKLSGPKIHQAPEDFTEQYLIEPLLHSLGYLNPISEKYDGEGPHFVRRPTTFRKIEGNRPDYRLRNLSEDIVCILEAKAANRERPGTAVEKATEDIKAYVKSNTFSKYLKSRDQRYLVAIGTDGIRWSLWAKDVRTGETKQRVTEASLIEPLRVIARQEDVISGDSEISRPEMRRRLASEFTPVFAARSLPEYVRSQFE</sequence>
<proteinExistence type="predicted"/>
<gene>
    <name evidence="1" type="ORF">SAMN04487937_3000</name>
</gene>